<dbReference type="HOGENOM" id="CLU_039483_3_1_11"/>
<keyword evidence="6" id="KW-0813">Transport</keyword>
<dbReference type="PANTHER" id="PTHR43229:SF2">
    <property type="entry name" value="NODULATION PROTEIN J"/>
    <property type="match status" value="1"/>
</dbReference>
<keyword evidence="6" id="KW-1003">Cell membrane</keyword>
<dbReference type="AlphaFoldDB" id="D6YBB7"/>
<dbReference type="KEGG" id="tbi:Tbis_1764"/>
<dbReference type="InterPro" id="IPR051784">
    <property type="entry name" value="Nod_factor_ABC_transporter"/>
</dbReference>
<feature type="domain" description="ABC transmembrane type-2" evidence="7">
    <location>
        <begin position="40"/>
        <end position="269"/>
    </location>
</feature>
<sequence>MLTTFVTRSMVSARPVSIGRVTAVMNRNTTVLRSGAAYWLVLLSGVVEPLLYLLSIGVGVGALIGEITVDGRAMPYAWFVGPAMLASSAMSGALSETTFNFFHKLKYAKTFDAVLATPTRPIEIALGELAWATVRGAFYSAVFLAVMVVMGMATPGRALAAFPAAVLVGVAFGALGMAVSAFLRGWQDFDLIAVGQFALFLFSGTFAPIEDYPSGVQIVIQIAPLWHGVELLRGLCLGGGGVALIGHVAYLVALTAAGIWIAARRLEKRLLV</sequence>
<dbReference type="EMBL" id="CP001874">
    <property type="protein sequence ID" value="ADG88477.1"/>
    <property type="molecule type" value="Genomic_DNA"/>
</dbReference>
<evidence type="ECO:0000256" key="2">
    <source>
        <dbReference type="ARBA" id="ARBA00022692"/>
    </source>
</evidence>
<dbReference type="PANTHER" id="PTHR43229">
    <property type="entry name" value="NODULATION PROTEIN J"/>
    <property type="match status" value="1"/>
</dbReference>
<dbReference type="RefSeq" id="WP_013132010.1">
    <property type="nucleotide sequence ID" value="NC_014165.1"/>
</dbReference>
<dbReference type="InterPro" id="IPR047817">
    <property type="entry name" value="ABC2_TM_bact-type"/>
</dbReference>
<dbReference type="InterPro" id="IPR013525">
    <property type="entry name" value="ABC2_TM"/>
</dbReference>
<accession>D6YBB7</accession>
<keyword evidence="3 6" id="KW-1133">Transmembrane helix</keyword>
<dbReference type="Proteomes" id="UP000006640">
    <property type="component" value="Chromosome"/>
</dbReference>
<protein>
    <recommendedName>
        <fullName evidence="6">Transport permease protein</fullName>
    </recommendedName>
</protein>
<feature type="transmembrane region" description="Helical" evidence="6">
    <location>
        <begin position="37"/>
        <end position="64"/>
    </location>
</feature>
<comment type="similarity">
    <text evidence="6">Belongs to the ABC-2 integral membrane protein family.</text>
</comment>
<dbReference type="STRING" id="469371.Tbis_1764"/>
<proteinExistence type="inferred from homology"/>
<name>D6YBB7_THEBD</name>
<feature type="transmembrane region" description="Helical" evidence="6">
    <location>
        <begin position="76"/>
        <end position="94"/>
    </location>
</feature>
<evidence type="ECO:0000256" key="5">
    <source>
        <dbReference type="ARBA" id="ARBA00023251"/>
    </source>
</evidence>
<reference evidence="8 9" key="1">
    <citation type="submission" date="2010-01" db="EMBL/GenBank/DDBJ databases">
        <title>The complete genome of Thermobispora bispora DSM 43833.</title>
        <authorList>
            <consortium name="US DOE Joint Genome Institute (JGI-PGF)"/>
            <person name="Lucas S."/>
            <person name="Copeland A."/>
            <person name="Lapidus A."/>
            <person name="Glavina del Rio T."/>
            <person name="Dalin E."/>
            <person name="Tice H."/>
            <person name="Bruce D."/>
            <person name="Goodwin L."/>
            <person name="Pitluck S."/>
            <person name="Kyrpides N."/>
            <person name="Mavromatis K."/>
            <person name="Ivanova N."/>
            <person name="Mikhailova N."/>
            <person name="Chertkov O."/>
            <person name="Brettin T."/>
            <person name="Detter J.C."/>
            <person name="Han C."/>
            <person name="Larimer F."/>
            <person name="Land M."/>
            <person name="Hauser L."/>
            <person name="Markowitz V."/>
            <person name="Cheng J.-F."/>
            <person name="Hugenholtz P."/>
            <person name="Woyke T."/>
            <person name="Wu D."/>
            <person name="Jando M."/>
            <person name="Schneider S."/>
            <person name="Klenk H.-P."/>
            <person name="Eisen J.A."/>
        </authorList>
    </citation>
    <scope>NUCLEOTIDE SEQUENCE [LARGE SCALE GENOMIC DNA]</scope>
    <source>
        <strain evidence="9">ATCC 19993 / DSM 43833 / CBS 139.67 / JCM 10125 / KCTC 9307 / NBRC 14880 / R51</strain>
    </source>
</reference>
<dbReference type="PIRSF" id="PIRSF006648">
    <property type="entry name" value="DrrB"/>
    <property type="match status" value="1"/>
</dbReference>
<dbReference type="GO" id="GO:0043190">
    <property type="term" value="C:ATP-binding cassette (ABC) transporter complex"/>
    <property type="evidence" value="ECO:0007669"/>
    <property type="project" value="InterPro"/>
</dbReference>
<evidence type="ECO:0000256" key="4">
    <source>
        <dbReference type="ARBA" id="ARBA00023136"/>
    </source>
</evidence>
<keyword evidence="2 6" id="KW-0812">Transmembrane</keyword>
<feature type="transmembrane region" description="Helical" evidence="6">
    <location>
        <begin position="160"/>
        <end position="182"/>
    </location>
</feature>
<dbReference type="GO" id="GO:0046677">
    <property type="term" value="P:response to antibiotic"/>
    <property type="evidence" value="ECO:0007669"/>
    <property type="project" value="UniProtKB-KW"/>
</dbReference>
<gene>
    <name evidence="8" type="ordered locus">Tbis_1764</name>
</gene>
<feature type="transmembrane region" description="Helical" evidence="6">
    <location>
        <begin position="189"/>
        <end position="209"/>
    </location>
</feature>
<evidence type="ECO:0000256" key="6">
    <source>
        <dbReference type="RuleBase" id="RU361157"/>
    </source>
</evidence>
<feature type="transmembrane region" description="Helical" evidence="6">
    <location>
        <begin position="136"/>
        <end position="154"/>
    </location>
</feature>
<keyword evidence="9" id="KW-1185">Reference proteome</keyword>
<dbReference type="PRINTS" id="PR00164">
    <property type="entry name" value="ABC2TRNSPORT"/>
</dbReference>
<evidence type="ECO:0000256" key="3">
    <source>
        <dbReference type="ARBA" id="ARBA00022989"/>
    </source>
</evidence>
<feature type="transmembrane region" description="Helical" evidence="6">
    <location>
        <begin position="241"/>
        <end position="263"/>
    </location>
</feature>
<evidence type="ECO:0000313" key="9">
    <source>
        <dbReference type="Proteomes" id="UP000006640"/>
    </source>
</evidence>
<evidence type="ECO:0000256" key="1">
    <source>
        <dbReference type="ARBA" id="ARBA00004141"/>
    </source>
</evidence>
<evidence type="ECO:0000259" key="7">
    <source>
        <dbReference type="PROSITE" id="PS51012"/>
    </source>
</evidence>
<dbReference type="PROSITE" id="PS51012">
    <property type="entry name" value="ABC_TM2"/>
    <property type="match status" value="1"/>
</dbReference>
<evidence type="ECO:0000313" key="8">
    <source>
        <dbReference type="EMBL" id="ADG88477.1"/>
    </source>
</evidence>
<keyword evidence="5" id="KW-0046">Antibiotic resistance</keyword>
<dbReference type="OrthoDB" id="9778589at2"/>
<dbReference type="eggNOG" id="COG0842">
    <property type="taxonomic scope" value="Bacteria"/>
</dbReference>
<keyword evidence="4 6" id="KW-0472">Membrane</keyword>
<dbReference type="GO" id="GO:0140359">
    <property type="term" value="F:ABC-type transporter activity"/>
    <property type="evidence" value="ECO:0007669"/>
    <property type="project" value="InterPro"/>
</dbReference>
<organism evidence="8 9">
    <name type="scientific">Thermobispora bispora (strain ATCC 19993 / DSM 43833 / CBS 139.67 / JCM 10125 / KCTC 9307 / NBRC 14880 / R51)</name>
    <dbReference type="NCBI Taxonomy" id="469371"/>
    <lineage>
        <taxon>Bacteria</taxon>
        <taxon>Bacillati</taxon>
        <taxon>Actinomycetota</taxon>
        <taxon>Actinomycetes</taxon>
        <taxon>Streptosporangiales</taxon>
        <taxon>Streptosporangiaceae</taxon>
        <taxon>Thermobispora</taxon>
    </lineage>
</organism>
<comment type="subcellular location">
    <subcellularLocation>
        <location evidence="6">Cell membrane</location>
        <topology evidence="6">Multi-pass membrane protein</topology>
    </subcellularLocation>
    <subcellularLocation>
        <location evidence="1">Membrane</location>
        <topology evidence="1">Multi-pass membrane protein</topology>
    </subcellularLocation>
</comment>
<dbReference type="Pfam" id="PF01061">
    <property type="entry name" value="ABC2_membrane"/>
    <property type="match status" value="1"/>
</dbReference>
<dbReference type="InterPro" id="IPR000412">
    <property type="entry name" value="ABC_2_transport"/>
</dbReference>